<dbReference type="PANTHER" id="PTHR45903:SF1">
    <property type="entry name" value="GLUTAMATE-RICH WD REPEAT-CONTAINING PROTEIN 1"/>
    <property type="match status" value="1"/>
</dbReference>
<name>A0A836CN53_9STRA</name>
<evidence type="ECO:0000256" key="3">
    <source>
        <dbReference type="ARBA" id="ARBA00040876"/>
    </source>
</evidence>
<dbReference type="PRINTS" id="PR00320">
    <property type="entry name" value="GPROTEINBRPT"/>
</dbReference>
<dbReference type="InterPro" id="IPR022052">
    <property type="entry name" value="Histone-bd_RBBP4-like_N"/>
</dbReference>
<dbReference type="Pfam" id="PF12265">
    <property type="entry name" value="CAF1C_H4-bd"/>
    <property type="match status" value="1"/>
</dbReference>
<keyword evidence="1 4" id="KW-0853">WD repeat</keyword>
<dbReference type="AlphaFoldDB" id="A0A836CN53"/>
<gene>
    <name evidence="7" type="ORF">JKP88DRAFT_271587</name>
</gene>
<keyword evidence="8" id="KW-1185">Reference proteome</keyword>
<dbReference type="InterPro" id="IPR051972">
    <property type="entry name" value="Glutamate-rich_WD_repeat"/>
</dbReference>
<feature type="compositionally biased region" description="Acidic residues" evidence="5">
    <location>
        <begin position="103"/>
        <end position="118"/>
    </location>
</feature>
<evidence type="ECO:0000313" key="7">
    <source>
        <dbReference type="EMBL" id="KAG5189476.1"/>
    </source>
</evidence>
<accession>A0A836CN53</accession>
<dbReference type="EMBL" id="JAFCMP010000049">
    <property type="protein sequence ID" value="KAG5189476.1"/>
    <property type="molecule type" value="Genomic_DNA"/>
</dbReference>
<dbReference type="InterPro" id="IPR020472">
    <property type="entry name" value="WD40_PAC1"/>
</dbReference>
<organism evidence="7 8">
    <name type="scientific">Tribonema minus</name>
    <dbReference type="NCBI Taxonomy" id="303371"/>
    <lineage>
        <taxon>Eukaryota</taxon>
        <taxon>Sar</taxon>
        <taxon>Stramenopiles</taxon>
        <taxon>Ochrophyta</taxon>
        <taxon>PX clade</taxon>
        <taxon>Xanthophyceae</taxon>
        <taxon>Tribonematales</taxon>
        <taxon>Tribonemataceae</taxon>
        <taxon>Tribonema</taxon>
    </lineage>
</organism>
<evidence type="ECO:0000256" key="4">
    <source>
        <dbReference type="PROSITE-ProRule" id="PRU00221"/>
    </source>
</evidence>
<dbReference type="PANTHER" id="PTHR45903">
    <property type="entry name" value="GLUTAMATE-RICH WD REPEAT-CONTAINING PROTEIN 1"/>
    <property type="match status" value="1"/>
</dbReference>
<protein>
    <recommendedName>
        <fullName evidence="3">Glutamate-rich WD repeat-containing protein 1</fullName>
    </recommendedName>
</protein>
<feature type="domain" description="Histone-binding protein RBBP4-like N-terminal" evidence="6">
    <location>
        <begin position="28"/>
        <end position="94"/>
    </location>
</feature>
<dbReference type="Proteomes" id="UP000664859">
    <property type="component" value="Unassembled WGS sequence"/>
</dbReference>
<dbReference type="SUPFAM" id="SSF50978">
    <property type="entry name" value="WD40 repeat-like"/>
    <property type="match status" value="1"/>
</dbReference>
<evidence type="ECO:0000313" key="8">
    <source>
        <dbReference type="Proteomes" id="UP000664859"/>
    </source>
</evidence>
<comment type="caution">
    <text evidence="7">The sequence shown here is derived from an EMBL/GenBank/DDBJ whole genome shotgun (WGS) entry which is preliminary data.</text>
</comment>
<dbReference type="GO" id="GO:0005730">
    <property type="term" value="C:nucleolus"/>
    <property type="evidence" value="ECO:0007669"/>
    <property type="project" value="TreeGrafter"/>
</dbReference>
<dbReference type="Pfam" id="PF00400">
    <property type="entry name" value="WD40"/>
    <property type="match status" value="3"/>
</dbReference>
<dbReference type="InterPro" id="IPR036322">
    <property type="entry name" value="WD40_repeat_dom_sf"/>
</dbReference>
<dbReference type="PROSITE" id="PS50082">
    <property type="entry name" value="WD_REPEATS_2"/>
    <property type="match status" value="3"/>
</dbReference>
<evidence type="ECO:0000256" key="1">
    <source>
        <dbReference type="ARBA" id="ARBA00022574"/>
    </source>
</evidence>
<sequence length="432" mass="47657">MDVDVEQAEPQSEVRTFRPGLDEVPEGEEMEYDPSAYHMYHSLRPEWPCLSFDFIRDKLGTNRVRYPHIVFAVAGTQAARGQPNKIQVMKLADLHKTQKLSADDEEDQESDDEDDNDVEPMLDHIDIAHNGGINRIRSMPQQPGVVASWSEKGSVYLTDVTHQVNALDKGGPRDTVATSLYTFKGHPDEGFAMDWSRVAEGRLLTGCCGGHIHVHEPQEGGAWATDQQASLGHTASVEELQWSPTEHTVFASASADGSVAIWDTRRWAKPMLSIDQAHGSQDVNVMSWNTSITYLLASGGDDGVFRVWDLRSFGKATPEPVAQFSWHKAPITSIEWDPNDESMLAVAGADNQVTVWDLSVEADDGDLVGGPNRDLGGIAELKLPPQLLFVHQGQHDIKELHFHPQVPGVIMTTALDGFNVWKPATVLQGGEK</sequence>
<proteinExistence type="predicted"/>
<feature type="repeat" description="WD" evidence="4">
    <location>
        <begin position="283"/>
        <end position="312"/>
    </location>
</feature>
<evidence type="ECO:0000256" key="5">
    <source>
        <dbReference type="SAM" id="MobiDB-lite"/>
    </source>
</evidence>
<dbReference type="SMART" id="SM00320">
    <property type="entry name" value="WD40"/>
    <property type="match status" value="6"/>
</dbReference>
<dbReference type="InterPro" id="IPR015943">
    <property type="entry name" value="WD40/YVTN_repeat-like_dom_sf"/>
</dbReference>
<evidence type="ECO:0000259" key="6">
    <source>
        <dbReference type="Pfam" id="PF12265"/>
    </source>
</evidence>
<keyword evidence="2" id="KW-0677">Repeat</keyword>
<feature type="repeat" description="WD" evidence="4">
    <location>
        <begin position="324"/>
        <end position="359"/>
    </location>
</feature>
<evidence type="ECO:0000256" key="2">
    <source>
        <dbReference type="ARBA" id="ARBA00022737"/>
    </source>
</evidence>
<reference evidence="7" key="1">
    <citation type="submission" date="2021-02" db="EMBL/GenBank/DDBJ databases">
        <title>First Annotated Genome of the Yellow-green Alga Tribonema minus.</title>
        <authorList>
            <person name="Mahan K.M."/>
        </authorList>
    </citation>
    <scope>NUCLEOTIDE SEQUENCE</scope>
    <source>
        <strain evidence="7">UTEX B ZZ1240</strain>
    </source>
</reference>
<dbReference type="PROSITE" id="PS50294">
    <property type="entry name" value="WD_REPEATS_REGION"/>
    <property type="match status" value="2"/>
</dbReference>
<dbReference type="OrthoDB" id="2161379at2759"/>
<dbReference type="Gene3D" id="2.130.10.10">
    <property type="entry name" value="YVTN repeat-like/Quinoprotein amine dehydrogenase"/>
    <property type="match status" value="1"/>
</dbReference>
<feature type="repeat" description="WD" evidence="4">
    <location>
        <begin position="230"/>
        <end position="265"/>
    </location>
</feature>
<feature type="region of interest" description="Disordered" evidence="5">
    <location>
        <begin position="99"/>
        <end position="118"/>
    </location>
</feature>
<dbReference type="InterPro" id="IPR001680">
    <property type="entry name" value="WD40_rpt"/>
</dbReference>
<dbReference type="GO" id="GO:0042254">
    <property type="term" value="P:ribosome biogenesis"/>
    <property type="evidence" value="ECO:0007669"/>
    <property type="project" value="TreeGrafter"/>
</dbReference>